<dbReference type="Proteomes" id="UP000014540">
    <property type="component" value="Unassembled WGS sequence"/>
</dbReference>
<dbReference type="AlphaFoldDB" id="S3VEM9"/>
<keyword evidence="1" id="KW-1133">Transmembrane helix</keyword>
<evidence type="ECO:0000313" key="3">
    <source>
        <dbReference type="Proteomes" id="UP000014540"/>
    </source>
</evidence>
<gene>
    <name evidence="2" type="ORF">LEP1GSC058_1633</name>
</gene>
<accession>S3VEM9</accession>
<keyword evidence="1" id="KW-0472">Membrane</keyword>
<protein>
    <submittedName>
        <fullName evidence="2">Uncharacterized protein</fullName>
    </submittedName>
</protein>
<evidence type="ECO:0000313" key="2">
    <source>
        <dbReference type="EMBL" id="EPG74945.1"/>
    </source>
</evidence>
<evidence type="ECO:0000256" key="1">
    <source>
        <dbReference type="SAM" id="Phobius"/>
    </source>
</evidence>
<dbReference type="EMBL" id="AKWZ02000006">
    <property type="protein sequence ID" value="EPG74945.1"/>
    <property type="molecule type" value="Genomic_DNA"/>
</dbReference>
<comment type="caution">
    <text evidence="2">The sequence shown here is derived from an EMBL/GenBank/DDBJ whole genome shotgun (WGS) entry which is preliminary data.</text>
</comment>
<reference evidence="2" key="1">
    <citation type="submission" date="2013-04" db="EMBL/GenBank/DDBJ databases">
        <authorList>
            <person name="Harkins D.M."/>
            <person name="Durkin A.S."/>
            <person name="Selengut J.D."/>
            <person name="Sanka R."/>
            <person name="DePew J."/>
            <person name="Purushe J."/>
            <person name="Ahmed A."/>
            <person name="van der Linden H."/>
            <person name="Goris M.G.A."/>
            <person name="Hartskeerl R.A."/>
            <person name="Vinetz J.M."/>
            <person name="Sutton G.G."/>
            <person name="Nelson W.C."/>
            <person name="Fouts D.E."/>
        </authorList>
    </citation>
    <scope>NUCLEOTIDE SEQUENCE [LARGE SCALE GENOMIC DNA]</scope>
    <source>
        <strain evidence="2">BUT 6</strain>
    </source>
</reference>
<keyword evidence="3" id="KW-1185">Reference proteome</keyword>
<organism evidence="2 3">
    <name type="scientific">Leptospira fainei serovar Hurstbridge str. BUT 6</name>
    <dbReference type="NCBI Taxonomy" id="1193011"/>
    <lineage>
        <taxon>Bacteria</taxon>
        <taxon>Pseudomonadati</taxon>
        <taxon>Spirochaetota</taxon>
        <taxon>Spirochaetia</taxon>
        <taxon>Leptospirales</taxon>
        <taxon>Leptospiraceae</taxon>
        <taxon>Leptospira</taxon>
    </lineage>
</organism>
<feature type="transmembrane region" description="Helical" evidence="1">
    <location>
        <begin position="6"/>
        <end position="28"/>
    </location>
</feature>
<name>S3VEM9_9LEPT</name>
<sequence length="135" mass="15439">MNLNKMIIYIVVLGYVIVNGSMQLDFFAGKNIWEKYYKVEVSSPAEQNIIERMTEVEAGRNAYYAKTVFLLTLIILLVFNVPFRLGFGISFVFYASIMAVFFGMNRATIVYSFASVLTLASYFISSKPEWINHAK</sequence>
<keyword evidence="1" id="KW-0812">Transmembrane</keyword>
<feature type="transmembrane region" description="Helical" evidence="1">
    <location>
        <begin position="109"/>
        <end position="125"/>
    </location>
</feature>
<dbReference type="RefSeq" id="WP_016549018.1">
    <property type="nucleotide sequence ID" value="NZ_AKWZ02000006.1"/>
</dbReference>
<proteinExistence type="predicted"/>
<dbReference type="OrthoDB" id="9554348at2"/>